<dbReference type="Proteomes" id="UP000178417">
    <property type="component" value="Unassembled WGS sequence"/>
</dbReference>
<evidence type="ECO:0000313" key="2">
    <source>
        <dbReference type="Proteomes" id="UP000178417"/>
    </source>
</evidence>
<organism evidence="1 2">
    <name type="scientific">candidate division WOR-1 bacterium RIFOXYB2_FULL_37_13</name>
    <dbReference type="NCBI Taxonomy" id="1802579"/>
    <lineage>
        <taxon>Bacteria</taxon>
        <taxon>Bacillati</taxon>
        <taxon>Saganbacteria</taxon>
    </lineage>
</organism>
<reference evidence="1 2" key="1">
    <citation type="journal article" date="2016" name="Nat. Commun.">
        <title>Thousands of microbial genomes shed light on interconnected biogeochemical processes in an aquifer system.</title>
        <authorList>
            <person name="Anantharaman K."/>
            <person name="Brown C.T."/>
            <person name="Hug L.A."/>
            <person name="Sharon I."/>
            <person name="Castelle C.J."/>
            <person name="Probst A.J."/>
            <person name="Thomas B.C."/>
            <person name="Singh A."/>
            <person name="Wilkins M.J."/>
            <person name="Karaoz U."/>
            <person name="Brodie E.L."/>
            <person name="Williams K.H."/>
            <person name="Hubbard S.S."/>
            <person name="Banfield J.F."/>
        </authorList>
    </citation>
    <scope>NUCLEOTIDE SEQUENCE [LARGE SCALE GENOMIC DNA]</scope>
</reference>
<dbReference type="AlphaFoldDB" id="A0A1F4SE96"/>
<comment type="caution">
    <text evidence="1">The sequence shown here is derived from an EMBL/GenBank/DDBJ whole genome shotgun (WGS) entry which is preliminary data.</text>
</comment>
<accession>A0A1F4SE96</accession>
<name>A0A1F4SE96_UNCSA</name>
<gene>
    <name evidence="1" type="ORF">A2310_02545</name>
</gene>
<dbReference type="STRING" id="1802579.A2310_02545"/>
<sequence>MALFKSTVDRVAPDRYLTKLAAWISIVLGFLNCKESLVKVAAPNTEGLDPMDPKLLKCIFFPPKNLKTSFLYIYRQFSMRISHKCLFNLKKLKTAINAVQSSIVIKETRLALFFNLMDATF</sequence>
<dbReference type="EMBL" id="MEUB01000068">
    <property type="protein sequence ID" value="OGC18751.1"/>
    <property type="molecule type" value="Genomic_DNA"/>
</dbReference>
<evidence type="ECO:0000313" key="1">
    <source>
        <dbReference type="EMBL" id="OGC18751.1"/>
    </source>
</evidence>
<protein>
    <submittedName>
        <fullName evidence="1">Uncharacterized protein</fullName>
    </submittedName>
</protein>
<proteinExistence type="predicted"/>